<dbReference type="Proteomes" id="UP001305779">
    <property type="component" value="Unassembled WGS sequence"/>
</dbReference>
<dbReference type="InterPro" id="IPR015034">
    <property type="entry name" value="Bles03"/>
</dbReference>
<sequence length="346" mass="39225">MTEKVVFTEEYLSDESSFYGDDEAREEYEDLAVRALTQLYEPPIPRGAFRHADVVPKPNVKVQSKERTKREANGKATPDLVEVDNDRGTPAAWQRKEESIDAFLRRLPVSDPATARVGPWLWVSSPVLPWAQVHREPANFSAFNLGGEASELLEAFSLQRAKIESQNVGKEPATITRKLTPYLDQLETDLLSIAVRDRATCGKWMFFPKEEDLPRFWRLVATATSEGKLGPTSKVGTFDPLEPKTVICVYTYDFSDTEDVIRVLHELSDLGLLAKNGLPIYYKCDAYTYLDIKSQNPYRLRASLYSSKDLLQDKAKVLKDGSIARLKKRNKKTDEFHDVFAGEDIP</sequence>
<dbReference type="InterPro" id="IPR023398">
    <property type="entry name" value="TIF_eIF4e-like"/>
</dbReference>
<evidence type="ECO:0000256" key="1">
    <source>
        <dbReference type="ARBA" id="ARBA00010568"/>
    </source>
</evidence>
<dbReference type="Pfam" id="PF08939">
    <property type="entry name" value="Bles03"/>
    <property type="match status" value="1"/>
</dbReference>
<comment type="similarity">
    <text evidence="1">Belongs to the UPF0696 family.</text>
</comment>
<evidence type="ECO:0000313" key="4">
    <source>
        <dbReference type="Proteomes" id="UP001305779"/>
    </source>
</evidence>
<evidence type="ECO:0000313" key="3">
    <source>
        <dbReference type="EMBL" id="KAK4498085.1"/>
    </source>
</evidence>
<organism evidence="3 4">
    <name type="scientific">Zasmidium cellare</name>
    <name type="common">Wine cellar mold</name>
    <name type="synonym">Racodium cellare</name>
    <dbReference type="NCBI Taxonomy" id="395010"/>
    <lineage>
        <taxon>Eukaryota</taxon>
        <taxon>Fungi</taxon>
        <taxon>Dikarya</taxon>
        <taxon>Ascomycota</taxon>
        <taxon>Pezizomycotina</taxon>
        <taxon>Dothideomycetes</taxon>
        <taxon>Dothideomycetidae</taxon>
        <taxon>Mycosphaerellales</taxon>
        <taxon>Mycosphaerellaceae</taxon>
        <taxon>Zasmidium</taxon>
    </lineage>
</organism>
<evidence type="ECO:0000256" key="2">
    <source>
        <dbReference type="SAM" id="MobiDB-lite"/>
    </source>
</evidence>
<dbReference type="EMBL" id="JAXOVC010000008">
    <property type="protein sequence ID" value="KAK4498085.1"/>
    <property type="molecule type" value="Genomic_DNA"/>
</dbReference>
<gene>
    <name evidence="3" type="ORF">PRZ48_010741</name>
</gene>
<dbReference type="PANTHER" id="PTHR31977:SF1">
    <property type="entry name" value="UPF0696 PROTEIN C11ORF68"/>
    <property type="match status" value="1"/>
</dbReference>
<protein>
    <recommendedName>
        <fullName evidence="5">DUF1917-domain-containing protein</fullName>
    </recommendedName>
</protein>
<proteinExistence type="inferred from homology"/>
<evidence type="ECO:0008006" key="5">
    <source>
        <dbReference type="Google" id="ProtNLM"/>
    </source>
</evidence>
<dbReference type="Gene3D" id="3.30.760.10">
    <property type="entry name" value="RNA Cap, Translation Initiation Factor Eif4e"/>
    <property type="match status" value="1"/>
</dbReference>
<comment type="caution">
    <text evidence="3">The sequence shown here is derived from an EMBL/GenBank/DDBJ whole genome shotgun (WGS) entry which is preliminary data.</text>
</comment>
<feature type="region of interest" description="Disordered" evidence="2">
    <location>
        <begin position="60"/>
        <end position="85"/>
    </location>
</feature>
<accession>A0ABR0EA21</accession>
<dbReference type="PANTHER" id="PTHR31977">
    <property type="entry name" value="UPF0696 PROTEIN C11ORF68"/>
    <property type="match status" value="1"/>
</dbReference>
<feature type="compositionally biased region" description="Basic and acidic residues" evidence="2">
    <location>
        <begin position="63"/>
        <end position="73"/>
    </location>
</feature>
<keyword evidence="4" id="KW-1185">Reference proteome</keyword>
<reference evidence="3 4" key="1">
    <citation type="journal article" date="2023" name="G3 (Bethesda)">
        <title>A chromosome-level genome assembly of Zasmidium syzygii isolated from banana leaves.</title>
        <authorList>
            <person name="van Westerhoven A.C."/>
            <person name="Mehrabi R."/>
            <person name="Talebi R."/>
            <person name="Steentjes M.B.F."/>
            <person name="Corcolon B."/>
            <person name="Chong P.A."/>
            <person name="Kema G.H.J."/>
            <person name="Seidl M.F."/>
        </authorList>
    </citation>
    <scope>NUCLEOTIDE SEQUENCE [LARGE SCALE GENOMIC DNA]</scope>
    <source>
        <strain evidence="3 4">P124</strain>
    </source>
</reference>
<dbReference type="SUPFAM" id="SSF55418">
    <property type="entry name" value="eIF4e-like"/>
    <property type="match status" value="1"/>
</dbReference>
<name>A0ABR0EA21_ZASCE</name>